<protein>
    <submittedName>
        <fullName evidence="2">Uncharacterized protein MANES_04G152300</fullName>
    </submittedName>
</protein>
<sequence>MLATLFLCIHPKLASRTLCNTRQGAGERNWRPPSSPPRTPLTLFW</sequence>
<evidence type="ECO:0000256" key="1">
    <source>
        <dbReference type="SAM" id="MobiDB-lite"/>
    </source>
</evidence>
<organism evidence="2">
    <name type="scientific">Rhizophora mucronata</name>
    <name type="common">Asiatic mangrove</name>
    <dbReference type="NCBI Taxonomy" id="61149"/>
    <lineage>
        <taxon>Eukaryota</taxon>
        <taxon>Viridiplantae</taxon>
        <taxon>Streptophyta</taxon>
        <taxon>Embryophyta</taxon>
        <taxon>Tracheophyta</taxon>
        <taxon>Spermatophyta</taxon>
        <taxon>Magnoliopsida</taxon>
        <taxon>eudicotyledons</taxon>
        <taxon>Gunneridae</taxon>
        <taxon>Pentapetalae</taxon>
        <taxon>rosids</taxon>
        <taxon>fabids</taxon>
        <taxon>Malpighiales</taxon>
        <taxon>Rhizophoraceae</taxon>
        <taxon>Rhizophora</taxon>
    </lineage>
</organism>
<dbReference type="EMBL" id="GGEC01010085">
    <property type="protein sequence ID" value="MBW90568.1"/>
    <property type="molecule type" value="Transcribed_RNA"/>
</dbReference>
<reference evidence="2" key="1">
    <citation type="submission" date="2018-02" db="EMBL/GenBank/DDBJ databases">
        <title>Rhizophora mucronata_Transcriptome.</title>
        <authorList>
            <person name="Meera S.P."/>
            <person name="Sreeshan A."/>
            <person name="Augustine A."/>
        </authorList>
    </citation>
    <scope>NUCLEOTIDE SEQUENCE</scope>
    <source>
        <tissue evidence="2">Leaf</tissue>
    </source>
</reference>
<proteinExistence type="predicted"/>
<dbReference type="AlphaFoldDB" id="A0A2P2JAS2"/>
<feature type="region of interest" description="Disordered" evidence="1">
    <location>
        <begin position="23"/>
        <end position="45"/>
    </location>
</feature>
<accession>A0A2P2JAS2</accession>
<evidence type="ECO:0000313" key="2">
    <source>
        <dbReference type="EMBL" id="MBW90568.1"/>
    </source>
</evidence>
<name>A0A2P2JAS2_RHIMU</name>